<dbReference type="EMBL" id="AVPL01000020">
    <property type="protein sequence ID" value="KGN41276.1"/>
    <property type="molecule type" value="Genomic_DNA"/>
</dbReference>
<dbReference type="Pfam" id="PF13699">
    <property type="entry name" value="eCIS_core"/>
    <property type="match status" value="1"/>
</dbReference>
<dbReference type="InterPro" id="IPR025295">
    <property type="entry name" value="eCIS_core_dom"/>
</dbReference>
<name>A0A0A0K0G3_9MICO</name>
<feature type="compositionally biased region" description="Basic and acidic residues" evidence="1">
    <location>
        <begin position="226"/>
        <end position="239"/>
    </location>
</feature>
<feature type="region of interest" description="Disordered" evidence="1">
    <location>
        <begin position="1"/>
        <end position="22"/>
    </location>
</feature>
<reference evidence="3 4" key="1">
    <citation type="submission" date="2013-08" db="EMBL/GenBank/DDBJ databases">
        <title>The genome sequence of Knoellia aerolata.</title>
        <authorList>
            <person name="Zhu W."/>
            <person name="Wang G."/>
        </authorList>
    </citation>
    <scope>NUCLEOTIDE SEQUENCE [LARGE SCALE GENOMIC DNA]</scope>
    <source>
        <strain evidence="3 4">DSM 18566</strain>
    </source>
</reference>
<evidence type="ECO:0000256" key="1">
    <source>
        <dbReference type="SAM" id="MobiDB-lite"/>
    </source>
</evidence>
<comment type="caution">
    <text evidence="3">The sequence shown here is derived from an EMBL/GenBank/DDBJ whole genome shotgun (WGS) entry which is preliminary data.</text>
</comment>
<evidence type="ECO:0000259" key="2">
    <source>
        <dbReference type="Pfam" id="PF13699"/>
    </source>
</evidence>
<evidence type="ECO:0000313" key="4">
    <source>
        <dbReference type="Proteomes" id="UP000030013"/>
    </source>
</evidence>
<dbReference type="Proteomes" id="UP000030013">
    <property type="component" value="Unassembled WGS sequence"/>
</dbReference>
<feature type="domain" description="eCIS core" evidence="2">
    <location>
        <begin position="79"/>
        <end position="156"/>
    </location>
</feature>
<dbReference type="OrthoDB" id="9153660at2"/>
<organism evidence="3 4">
    <name type="scientific">Knoellia aerolata DSM 18566</name>
    <dbReference type="NCBI Taxonomy" id="1385519"/>
    <lineage>
        <taxon>Bacteria</taxon>
        <taxon>Bacillati</taxon>
        <taxon>Actinomycetota</taxon>
        <taxon>Actinomycetes</taxon>
        <taxon>Micrococcales</taxon>
        <taxon>Intrasporangiaceae</taxon>
        <taxon>Knoellia</taxon>
    </lineage>
</organism>
<proteinExistence type="predicted"/>
<gene>
    <name evidence="3" type="ORF">N801_08585</name>
</gene>
<evidence type="ECO:0000313" key="3">
    <source>
        <dbReference type="EMBL" id="KGN41276.1"/>
    </source>
</evidence>
<sequence>MHAHDHEADHDSLRPRSRREVGATDATLLRAAAAGRPEVLGSQGLLRLQRIVGNDAVQRVAETEENPVSAVLGKGGGMPLGGPVREDMERRFGTDFADVRVHNGEDAHASAKAVNAHAYTVGSNIVFQRGTYDPSSPSGRTMLAHELTHVVQQRSGPVDGTATGAGIRVSDPGDRFEREAAANAERIVAMSTPTATAATVAATATAPAVQRLDATVQREGDDEEEVQRSVEPDRPLQRDEAEDEESG</sequence>
<keyword evidence="4" id="KW-1185">Reference proteome</keyword>
<feature type="region of interest" description="Disordered" evidence="1">
    <location>
        <begin position="214"/>
        <end position="247"/>
    </location>
</feature>
<dbReference type="AlphaFoldDB" id="A0A0A0K0G3"/>
<dbReference type="eggNOG" id="COG2885">
    <property type="taxonomic scope" value="Bacteria"/>
</dbReference>
<dbReference type="STRING" id="1385519.N801_08585"/>
<protein>
    <recommendedName>
        <fullName evidence="2">eCIS core domain-containing protein</fullName>
    </recommendedName>
</protein>
<accession>A0A0A0K0G3</accession>